<organism evidence="2 3">
    <name type="scientific">Microlunatus spumicola</name>
    <dbReference type="NCBI Taxonomy" id="81499"/>
    <lineage>
        <taxon>Bacteria</taxon>
        <taxon>Bacillati</taxon>
        <taxon>Actinomycetota</taxon>
        <taxon>Actinomycetes</taxon>
        <taxon>Propionibacteriales</taxon>
        <taxon>Propionibacteriaceae</taxon>
        <taxon>Microlunatus</taxon>
    </lineage>
</organism>
<gene>
    <name evidence="2" type="ORF">GCM10022197_40500</name>
</gene>
<feature type="region of interest" description="Disordered" evidence="1">
    <location>
        <begin position="1"/>
        <end position="60"/>
    </location>
</feature>
<sequence length="60" mass="6133">MPPESRPGDGRDAQEPTLGTNGTRPPEDPPVSGTRTDDPPAPAHDVESAPTAGGEGESDR</sequence>
<dbReference type="EMBL" id="BAAAYR010000007">
    <property type="protein sequence ID" value="GAA3578946.1"/>
    <property type="molecule type" value="Genomic_DNA"/>
</dbReference>
<dbReference type="Proteomes" id="UP001500767">
    <property type="component" value="Unassembled WGS sequence"/>
</dbReference>
<protein>
    <submittedName>
        <fullName evidence="2">Uncharacterized protein</fullName>
    </submittedName>
</protein>
<evidence type="ECO:0000256" key="1">
    <source>
        <dbReference type="SAM" id="MobiDB-lite"/>
    </source>
</evidence>
<evidence type="ECO:0000313" key="3">
    <source>
        <dbReference type="Proteomes" id="UP001500767"/>
    </source>
</evidence>
<feature type="compositionally biased region" description="Basic and acidic residues" evidence="1">
    <location>
        <begin position="1"/>
        <end position="14"/>
    </location>
</feature>
<evidence type="ECO:0000313" key="2">
    <source>
        <dbReference type="EMBL" id="GAA3578946.1"/>
    </source>
</evidence>
<accession>A0ABP6Y984</accession>
<keyword evidence="3" id="KW-1185">Reference proteome</keyword>
<proteinExistence type="predicted"/>
<name>A0ABP6Y984_9ACTN</name>
<reference evidence="3" key="1">
    <citation type="journal article" date="2019" name="Int. J. Syst. Evol. Microbiol.">
        <title>The Global Catalogue of Microorganisms (GCM) 10K type strain sequencing project: providing services to taxonomists for standard genome sequencing and annotation.</title>
        <authorList>
            <consortium name="The Broad Institute Genomics Platform"/>
            <consortium name="The Broad Institute Genome Sequencing Center for Infectious Disease"/>
            <person name="Wu L."/>
            <person name="Ma J."/>
        </authorList>
    </citation>
    <scope>NUCLEOTIDE SEQUENCE [LARGE SCALE GENOMIC DNA]</scope>
    <source>
        <strain evidence="3">JCM 16540</strain>
    </source>
</reference>
<comment type="caution">
    <text evidence="2">The sequence shown here is derived from an EMBL/GenBank/DDBJ whole genome shotgun (WGS) entry which is preliminary data.</text>
</comment>